<evidence type="ECO:0000259" key="1">
    <source>
        <dbReference type="Pfam" id="PF02557"/>
    </source>
</evidence>
<reference evidence="2 3" key="1">
    <citation type="submission" date="2024-02" db="EMBL/GenBank/DDBJ databases">
        <title>Bacteria isolated from the canopy kelp, Nereocystis luetkeana.</title>
        <authorList>
            <person name="Pfister C.A."/>
            <person name="Younker I.T."/>
            <person name="Light S.H."/>
        </authorList>
    </citation>
    <scope>NUCLEOTIDE SEQUENCE [LARGE SCALE GENOMIC DNA]</scope>
    <source>
        <strain evidence="2 3">TI.2.07</strain>
    </source>
</reference>
<dbReference type="SUPFAM" id="SSF55166">
    <property type="entry name" value="Hedgehog/DD-peptidase"/>
    <property type="match status" value="1"/>
</dbReference>
<comment type="caution">
    <text evidence="2">The sequence shown here is derived from an EMBL/GenBank/DDBJ whole genome shotgun (WGS) entry which is preliminary data.</text>
</comment>
<keyword evidence="3" id="KW-1185">Reference proteome</keyword>
<dbReference type="Proteomes" id="UP001366060">
    <property type="component" value="Unassembled WGS sequence"/>
</dbReference>
<name>A0ABU9HDV9_9GAMM</name>
<protein>
    <submittedName>
        <fullName evidence="2">M15 family metallopeptidase</fullName>
    </submittedName>
</protein>
<dbReference type="Pfam" id="PF02557">
    <property type="entry name" value="VanY"/>
    <property type="match status" value="1"/>
</dbReference>
<dbReference type="InterPro" id="IPR052179">
    <property type="entry name" value="DD-CPase-like"/>
</dbReference>
<evidence type="ECO:0000313" key="3">
    <source>
        <dbReference type="Proteomes" id="UP001366060"/>
    </source>
</evidence>
<organism evidence="2 3">
    <name type="scientific">Psychromonas arctica</name>
    <dbReference type="NCBI Taxonomy" id="168275"/>
    <lineage>
        <taxon>Bacteria</taxon>
        <taxon>Pseudomonadati</taxon>
        <taxon>Pseudomonadota</taxon>
        <taxon>Gammaproteobacteria</taxon>
        <taxon>Alteromonadales</taxon>
        <taxon>Psychromonadaceae</taxon>
        <taxon>Psychromonas</taxon>
    </lineage>
</organism>
<dbReference type="Gene3D" id="3.30.1380.10">
    <property type="match status" value="1"/>
</dbReference>
<gene>
    <name evidence="2" type="ORF">V6255_13210</name>
</gene>
<feature type="domain" description="D-alanyl-D-alanine carboxypeptidase-like core" evidence="1">
    <location>
        <begin position="26"/>
        <end position="181"/>
    </location>
</feature>
<dbReference type="RefSeq" id="WP_341628583.1">
    <property type="nucleotide sequence ID" value="NZ_JBAKBA010000033.1"/>
</dbReference>
<dbReference type="EMBL" id="JBAKBA010000033">
    <property type="protein sequence ID" value="MEL0660094.1"/>
    <property type="molecule type" value="Genomic_DNA"/>
</dbReference>
<accession>A0ABU9HDV9</accession>
<dbReference type="PANTHER" id="PTHR34385">
    <property type="entry name" value="D-ALANYL-D-ALANINE CARBOXYPEPTIDASE"/>
    <property type="match status" value="1"/>
</dbReference>
<dbReference type="PANTHER" id="PTHR34385:SF1">
    <property type="entry name" value="PEPTIDOGLYCAN L-ALANYL-D-GLUTAMATE ENDOPEPTIDASE CWLK"/>
    <property type="match status" value="1"/>
</dbReference>
<evidence type="ECO:0000313" key="2">
    <source>
        <dbReference type="EMBL" id="MEL0660094.1"/>
    </source>
</evidence>
<dbReference type="InterPro" id="IPR003709">
    <property type="entry name" value="VanY-like_core_dom"/>
</dbReference>
<dbReference type="InterPro" id="IPR009045">
    <property type="entry name" value="Zn_M74/Hedgehog-like"/>
</dbReference>
<dbReference type="CDD" id="cd14847">
    <property type="entry name" value="DD-carboxypeptidase_like"/>
    <property type="match status" value="1"/>
</dbReference>
<sequence length="228" mass="26253">MTSIAMTPMQLTGQVQTHLVEFAPNRLLHKQVIADFTALQRAAKQQGFTLHIASAFRSFERQMHIWNNKYSGVTAILDKNEKPVDIQNISEVEKLYKLLHWSALPSASRHHWGTDIDVYDPTLLPSNQSLQLQKNEYLNGGYFSELTEWLGNNIQQFGFYRPYQHDQGGVAQEPWHISYFPLADKFLSQLDLNLISSTLKQHPVLGNSLIQQELPIIYKQYICNINAR</sequence>
<proteinExistence type="predicted"/>